<protein>
    <submittedName>
        <fullName evidence="4">ATP-binding cassette domain-containing protein</fullName>
    </submittedName>
</protein>
<keyword evidence="2 4" id="KW-0067">ATP-binding</keyword>
<feature type="domain" description="ABC transporter" evidence="3">
    <location>
        <begin position="5"/>
        <end position="250"/>
    </location>
</feature>
<keyword evidence="1" id="KW-0547">Nucleotide-binding</keyword>
<evidence type="ECO:0000256" key="1">
    <source>
        <dbReference type="ARBA" id="ARBA00022741"/>
    </source>
</evidence>
<proteinExistence type="predicted"/>
<dbReference type="PANTHER" id="PTHR42855">
    <property type="entry name" value="ABC TRANSPORTER ATP-BINDING SUBUNIT"/>
    <property type="match status" value="1"/>
</dbReference>
<dbReference type="RefSeq" id="WP_152211954.1">
    <property type="nucleotide sequence ID" value="NZ_WFLN01000005.1"/>
</dbReference>
<dbReference type="PROSITE" id="PS50893">
    <property type="entry name" value="ABC_TRANSPORTER_2"/>
    <property type="match status" value="1"/>
</dbReference>
<dbReference type="SUPFAM" id="SSF52540">
    <property type="entry name" value="P-loop containing nucleoside triphosphate hydrolases"/>
    <property type="match status" value="2"/>
</dbReference>
<dbReference type="SMART" id="SM00382">
    <property type="entry name" value="AAA"/>
    <property type="match status" value="2"/>
</dbReference>
<dbReference type="InterPro" id="IPR003593">
    <property type="entry name" value="AAA+_ATPase"/>
</dbReference>
<comment type="caution">
    <text evidence="4">The sequence shown here is derived from an EMBL/GenBank/DDBJ whole genome shotgun (WGS) entry which is preliminary data.</text>
</comment>
<name>A0A833N4T8_9BACT</name>
<dbReference type="EMBL" id="WFLN01000005">
    <property type="protein sequence ID" value="KAB8031778.1"/>
    <property type="molecule type" value="Genomic_DNA"/>
</dbReference>
<dbReference type="Pfam" id="PF00005">
    <property type="entry name" value="ABC_tran"/>
    <property type="match status" value="2"/>
</dbReference>
<evidence type="ECO:0000313" key="4">
    <source>
        <dbReference type="EMBL" id="KAB8031778.1"/>
    </source>
</evidence>
<dbReference type="GO" id="GO:0005524">
    <property type="term" value="F:ATP binding"/>
    <property type="evidence" value="ECO:0007669"/>
    <property type="project" value="UniProtKB-KW"/>
</dbReference>
<reference evidence="4 5" key="1">
    <citation type="submission" date="2019-10" db="EMBL/GenBank/DDBJ databases">
        <title>New genus of Silvanigrellaceae.</title>
        <authorList>
            <person name="Pitt A."/>
            <person name="Hahn M.W."/>
        </authorList>
    </citation>
    <scope>NUCLEOTIDE SEQUENCE [LARGE SCALE GENOMIC DNA]</scope>
    <source>
        <strain evidence="4 5">33A1-SZDP</strain>
    </source>
</reference>
<dbReference type="AlphaFoldDB" id="A0A833N4T8"/>
<dbReference type="GO" id="GO:0016887">
    <property type="term" value="F:ATP hydrolysis activity"/>
    <property type="evidence" value="ECO:0007669"/>
    <property type="project" value="InterPro"/>
</dbReference>
<dbReference type="InterPro" id="IPR003439">
    <property type="entry name" value="ABC_transporter-like_ATP-bd"/>
</dbReference>
<organism evidence="4 5">
    <name type="scientific">Fluviispira multicolorata</name>
    <dbReference type="NCBI Taxonomy" id="2654512"/>
    <lineage>
        <taxon>Bacteria</taxon>
        <taxon>Pseudomonadati</taxon>
        <taxon>Bdellovibrionota</taxon>
        <taxon>Oligoflexia</taxon>
        <taxon>Silvanigrellales</taxon>
        <taxon>Silvanigrellaceae</taxon>
        <taxon>Fluviispira</taxon>
    </lineage>
</organism>
<dbReference type="InterPro" id="IPR027417">
    <property type="entry name" value="P-loop_NTPase"/>
</dbReference>
<dbReference type="Proteomes" id="UP000442694">
    <property type="component" value="Unassembled WGS sequence"/>
</dbReference>
<dbReference type="PROSITE" id="PS00211">
    <property type="entry name" value="ABC_TRANSPORTER_1"/>
    <property type="match status" value="1"/>
</dbReference>
<dbReference type="PANTHER" id="PTHR42855:SF2">
    <property type="entry name" value="DRUG RESISTANCE ABC TRANSPORTER,ATP-BINDING PROTEIN"/>
    <property type="match status" value="1"/>
</dbReference>
<gene>
    <name evidence="4" type="ORF">GCL57_03825</name>
</gene>
<sequence length="397" mass="44620">MSSLISAHGISLELPDGTLLFKNFTFQLGKEKVGIIGRNGLGKTSLLRIIFGEIKPTAGTIIIEGKVSYLPQKLSDFSKNTIVETLNAYKKLNALSKADQGTANIEDLIEISDDWDYKFKIQSILDSLNLFKLNLNRLVTSLSGGELMRVLFARLLLENPDLILLDEPTNNLDTESKKQFFNSIKSSKNAFLIVSHDRELLKEMIICKNLNYKFSDQKNFLWENNLNFNIIGNKRVSISGKNGSGKTTLINIIVQNIIPTVGEIKIGSKNIAILDQKCSIVNDDLSILENLKYFAPIEMKEYELRIRAGRFLFYGDDIYAKVKFLSGGERLRLAIACLLAASNSPDILILDEPTNNLDIESIEILTESLNKYTGVLIVISHDRHFLNEININMKINL</sequence>
<evidence type="ECO:0000256" key="2">
    <source>
        <dbReference type="ARBA" id="ARBA00022840"/>
    </source>
</evidence>
<dbReference type="Gene3D" id="3.40.50.300">
    <property type="entry name" value="P-loop containing nucleotide triphosphate hydrolases"/>
    <property type="match status" value="2"/>
</dbReference>
<dbReference type="InterPro" id="IPR051309">
    <property type="entry name" value="ABCF_ATPase"/>
</dbReference>
<evidence type="ECO:0000313" key="5">
    <source>
        <dbReference type="Proteomes" id="UP000442694"/>
    </source>
</evidence>
<keyword evidence="5" id="KW-1185">Reference proteome</keyword>
<evidence type="ECO:0000259" key="3">
    <source>
        <dbReference type="PROSITE" id="PS50893"/>
    </source>
</evidence>
<accession>A0A833N4T8</accession>
<dbReference type="CDD" id="cd03221">
    <property type="entry name" value="ABCF_EF-3"/>
    <property type="match status" value="1"/>
</dbReference>
<dbReference type="InterPro" id="IPR017871">
    <property type="entry name" value="ABC_transporter-like_CS"/>
</dbReference>